<evidence type="ECO:0000313" key="3">
    <source>
        <dbReference type="Proteomes" id="UP001295684"/>
    </source>
</evidence>
<proteinExistence type="predicted"/>
<sequence>MPSINSQKLPQPPKSLLISLSPQHHPFPTLSHSFFPYIDPPILPILLPNPSNSNFPSCPKTWLLCRLCEEDRTRGGEIEWEVVEFWGWEGGCGWLGYGRVEVWEGGFGG</sequence>
<dbReference type="EMBL" id="CAMPGE010017732">
    <property type="protein sequence ID" value="CAI2376190.1"/>
    <property type="molecule type" value="Genomic_DNA"/>
</dbReference>
<evidence type="ECO:0000256" key="1">
    <source>
        <dbReference type="SAM" id="MobiDB-lite"/>
    </source>
</evidence>
<feature type="region of interest" description="Disordered" evidence="1">
    <location>
        <begin position="1"/>
        <end position="20"/>
    </location>
</feature>
<reference evidence="2" key="1">
    <citation type="submission" date="2023-07" db="EMBL/GenBank/DDBJ databases">
        <authorList>
            <consortium name="AG Swart"/>
            <person name="Singh M."/>
            <person name="Singh A."/>
            <person name="Seah K."/>
            <person name="Emmerich C."/>
        </authorList>
    </citation>
    <scope>NUCLEOTIDE SEQUENCE</scope>
    <source>
        <strain evidence="2">DP1</strain>
    </source>
</reference>
<organism evidence="2 3">
    <name type="scientific">Euplotes crassus</name>
    <dbReference type="NCBI Taxonomy" id="5936"/>
    <lineage>
        <taxon>Eukaryota</taxon>
        <taxon>Sar</taxon>
        <taxon>Alveolata</taxon>
        <taxon>Ciliophora</taxon>
        <taxon>Intramacronucleata</taxon>
        <taxon>Spirotrichea</taxon>
        <taxon>Hypotrichia</taxon>
        <taxon>Euplotida</taxon>
        <taxon>Euplotidae</taxon>
        <taxon>Moneuplotes</taxon>
    </lineage>
</organism>
<dbReference type="AlphaFoldDB" id="A0AAD2D0U9"/>
<comment type="caution">
    <text evidence="2">The sequence shown here is derived from an EMBL/GenBank/DDBJ whole genome shotgun (WGS) entry which is preliminary data.</text>
</comment>
<evidence type="ECO:0000313" key="2">
    <source>
        <dbReference type="EMBL" id="CAI2376190.1"/>
    </source>
</evidence>
<accession>A0AAD2D0U9</accession>
<keyword evidence="3" id="KW-1185">Reference proteome</keyword>
<gene>
    <name evidence="2" type="ORF">ECRASSUSDP1_LOCUS17559</name>
</gene>
<dbReference type="Proteomes" id="UP001295684">
    <property type="component" value="Unassembled WGS sequence"/>
</dbReference>
<protein>
    <submittedName>
        <fullName evidence="2">Uncharacterized protein</fullName>
    </submittedName>
</protein>
<name>A0AAD2D0U9_EUPCR</name>